<dbReference type="EMBL" id="QREH01000001">
    <property type="protein sequence ID" value="REE03507.1"/>
    <property type="molecule type" value="Genomic_DNA"/>
</dbReference>
<dbReference type="Proteomes" id="UP000256727">
    <property type="component" value="Unassembled WGS sequence"/>
</dbReference>
<evidence type="ECO:0000259" key="2">
    <source>
        <dbReference type="Pfam" id="PF01636"/>
    </source>
</evidence>
<keyword evidence="3" id="KW-0808">Transferase</keyword>
<feature type="compositionally biased region" description="Basic and acidic residues" evidence="1">
    <location>
        <begin position="460"/>
        <end position="476"/>
    </location>
</feature>
<organism evidence="3 4">
    <name type="scientific">Citricoccus muralis</name>
    <dbReference type="NCBI Taxonomy" id="169134"/>
    <lineage>
        <taxon>Bacteria</taxon>
        <taxon>Bacillati</taxon>
        <taxon>Actinomycetota</taxon>
        <taxon>Actinomycetes</taxon>
        <taxon>Micrococcales</taxon>
        <taxon>Micrococcaceae</taxon>
        <taxon>Citricoccus</taxon>
    </lineage>
</organism>
<feature type="compositionally biased region" description="Acidic residues" evidence="1">
    <location>
        <begin position="408"/>
        <end position="422"/>
    </location>
</feature>
<feature type="compositionally biased region" description="Basic and acidic residues" evidence="1">
    <location>
        <begin position="378"/>
        <end position="387"/>
    </location>
</feature>
<accession>A0A3D9LDH5</accession>
<dbReference type="GO" id="GO:0016301">
    <property type="term" value="F:kinase activity"/>
    <property type="evidence" value="ECO:0007669"/>
    <property type="project" value="UniProtKB-KW"/>
</dbReference>
<dbReference type="InterPro" id="IPR051678">
    <property type="entry name" value="AGP_Transferase"/>
</dbReference>
<feature type="compositionally biased region" description="Basic and acidic residues" evidence="1">
    <location>
        <begin position="500"/>
        <end position="514"/>
    </location>
</feature>
<protein>
    <submittedName>
        <fullName evidence="3">Aminoglycoside phosphotransferase (APT) family kinase protein</fullName>
    </submittedName>
</protein>
<dbReference type="PANTHER" id="PTHR21310">
    <property type="entry name" value="AMINOGLYCOSIDE PHOSPHOTRANSFERASE-RELATED-RELATED"/>
    <property type="match status" value="1"/>
</dbReference>
<feature type="compositionally biased region" description="Acidic residues" evidence="1">
    <location>
        <begin position="430"/>
        <end position="456"/>
    </location>
</feature>
<dbReference type="InterPro" id="IPR011009">
    <property type="entry name" value="Kinase-like_dom_sf"/>
</dbReference>
<feature type="compositionally biased region" description="Acidic residues" evidence="1">
    <location>
        <begin position="360"/>
        <end position="377"/>
    </location>
</feature>
<comment type="caution">
    <text evidence="3">The sequence shown here is derived from an EMBL/GenBank/DDBJ whole genome shotgun (WGS) entry which is preliminary data.</text>
</comment>
<feature type="compositionally biased region" description="Low complexity" evidence="1">
    <location>
        <begin position="311"/>
        <end position="324"/>
    </location>
</feature>
<dbReference type="InterPro" id="IPR002575">
    <property type="entry name" value="Aminoglycoside_PTrfase"/>
</dbReference>
<reference evidence="3 4" key="1">
    <citation type="submission" date="2018-07" db="EMBL/GenBank/DDBJ databases">
        <title>Sequencing the genomes of 1000 actinobacteria strains.</title>
        <authorList>
            <person name="Klenk H.-P."/>
        </authorList>
    </citation>
    <scope>NUCLEOTIDE SEQUENCE [LARGE SCALE GENOMIC DNA]</scope>
    <source>
        <strain evidence="3 4">DSM 14442</strain>
    </source>
</reference>
<keyword evidence="4" id="KW-1185">Reference proteome</keyword>
<evidence type="ECO:0000313" key="3">
    <source>
        <dbReference type="EMBL" id="REE03507.1"/>
    </source>
</evidence>
<evidence type="ECO:0000256" key="1">
    <source>
        <dbReference type="SAM" id="MobiDB-lite"/>
    </source>
</evidence>
<keyword evidence="3" id="KW-0418">Kinase</keyword>
<sequence length="514" mass="55099">MVGVNRTPMELAALASAAIPDLSPTGVVGSPDDPRDFSAAVVFDRQGSRWRVRSPLHEEAAMRLETELQVLSGFTPGIRAGLPFRVPSVAGAVRLDGMRTFVYHDMPGEEMELEDLTELGGKTPDDIGRVIAAVHALPAAVVENADLPVYTADQFRQRRLNELDQAATTGRIPAVLLRRWENALEEMELWEFSPVVAHGDLHEDNLLVDQGRLVSVTGWTDLHIGDPAEDFAWLASSGNQEFTDQVVKAYWQHRSGGTVQDGHLLRRAVLAAEFALAQWLVRGIAADDEEMAAEAEAMLQELEADVEEHGGQAISAAPAGSSSGRATVEPAAPPSVKPAVGPVAEPAAHPQDVATASTDDPADNDDTGESTDDDDAVIMDHARSPERDDTDEEPDVDQPVTHDAAADGSEDELVPDELAADEAESRQSGDADDLVEAEEPDDAEDTEVPEDAEDVGSTEVQEHAEEHGDSENDHSVRGVSGSHAAAPHQEGTPTTALDLDEVRQLDIRRSTNPS</sequence>
<proteinExistence type="predicted"/>
<dbReference type="AlphaFoldDB" id="A0A3D9LDH5"/>
<dbReference type="Pfam" id="PF01636">
    <property type="entry name" value="APH"/>
    <property type="match status" value="1"/>
</dbReference>
<feature type="domain" description="Aminoglycoside phosphotransferase" evidence="2">
    <location>
        <begin position="36"/>
        <end position="255"/>
    </location>
</feature>
<dbReference type="PANTHER" id="PTHR21310:SF15">
    <property type="entry name" value="AMINOGLYCOSIDE PHOSPHOTRANSFERASE DOMAIN-CONTAINING PROTEIN"/>
    <property type="match status" value="1"/>
</dbReference>
<dbReference type="Gene3D" id="3.90.1200.10">
    <property type="match status" value="1"/>
</dbReference>
<evidence type="ECO:0000313" key="4">
    <source>
        <dbReference type="Proteomes" id="UP000256727"/>
    </source>
</evidence>
<dbReference type="SUPFAM" id="SSF56112">
    <property type="entry name" value="Protein kinase-like (PK-like)"/>
    <property type="match status" value="1"/>
</dbReference>
<feature type="region of interest" description="Disordered" evidence="1">
    <location>
        <begin position="306"/>
        <end position="514"/>
    </location>
</feature>
<name>A0A3D9LDH5_9MICC</name>
<gene>
    <name evidence="3" type="ORF">C8E99_1319</name>
</gene>